<accession>A0A6A6B2M6</accession>
<evidence type="ECO:0000256" key="1">
    <source>
        <dbReference type="SAM" id="MobiDB-lite"/>
    </source>
</evidence>
<evidence type="ECO:0000313" key="3">
    <source>
        <dbReference type="EMBL" id="KAF2137633.1"/>
    </source>
</evidence>
<protein>
    <submittedName>
        <fullName evidence="3">Uncharacterized protein</fullName>
    </submittedName>
</protein>
<feature type="non-terminal residue" evidence="3">
    <location>
        <position position="71"/>
    </location>
</feature>
<gene>
    <name evidence="3" type="ORF">K452DRAFT_291454</name>
</gene>
<dbReference type="Proteomes" id="UP000799438">
    <property type="component" value="Unassembled WGS sequence"/>
</dbReference>
<dbReference type="EMBL" id="ML995501">
    <property type="protein sequence ID" value="KAF2137633.1"/>
    <property type="molecule type" value="Genomic_DNA"/>
</dbReference>
<dbReference type="RefSeq" id="XP_033393348.1">
    <property type="nucleotide sequence ID" value="XM_033541181.1"/>
</dbReference>
<evidence type="ECO:0000313" key="4">
    <source>
        <dbReference type="Proteomes" id="UP000799438"/>
    </source>
</evidence>
<dbReference type="GeneID" id="54298677"/>
<reference evidence="3" key="1">
    <citation type="journal article" date="2020" name="Stud. Mycol.">
        <title>101 Dothideomycetes genomes: a test case for predicting lifestyles and emergence of pathogens.</title>
        <authorList>
            <person name="Haridas S."/>
            <person name="Albert R."/>
            <person name="Binder M."/>
            <person name="Bloem J."/>
            <person name="Labutti K."/>
            <person name="Salamov A."/>
            <person name="Andreopoulos B."/>
            <person name="Baker S."/>
            <person name="Barry K."/>
            <person name="Bills G."/>
            <person name="Bluhm B."/>
            <person name="Cannon C."/>
            <person name="Castanera R."/>
            <person name="Culley D."/>
            <person name="Daum C."/>
            <person name="Ezra D."/>
            <person name="Gonzalez J."/>
            <person name="Henrissat B."/>
            <person name="Kuo A."/>
            <person name="Liang C."/>
            <person name="Lipzen A."/>
            <person name="Lutzoni F."/>
            <person name="Magnuson J."/>
            <person name="Mondo S."/>
            <person name="Nolan M."/>
            <person name="Ohm R."/>
            <person name="Pangilinan J."/>
            <person name="Park H.-J."/>
            <person name="Ramirez L."/>
            <person name="Alfaro M."/>
            <person name="Sun H."/>
            <person name="Tritt A."/>
            <person name="Yoshinaga Y."/>
            <person name="Zwiers L.-H."/>
            <person name="Turgeon B."/>
            <person name="Goodwin S."/>
            <person name="Spatafora J."/>
            <person name="Crous P."/>
            <person name="Grigoriev I."/>
        </authorList>
    </citation>
    <scope>NUCLEOTIDE SEQUENCE</scope>
    <source>
        <strain evidence="3">CBS 121167</strain>
    </source>
</reference>
<organism evidence="3 4">
    <name type="scientific">Aplosporella prunicola CBS 121167</name>
    <dbReference type="NCBI Taxonomy" id="1176127"/>
    <lineage>
        <taxon>Eukaryota</taxon>
        <taxon>Fungi</taxon>
        <taxon>Dikarya</taxon>
        <taxon>Ascomycota</taxon>
        <taxon>Pezizomycotina</taxon>
        <taxon>Dothideomycetes</taxon>
        <taxon>Dothideomycetes incertae sedis</taxon>
        <taxon>Botryosphaeriales</taxon>
        <taxon>Aplosporellaceae</taxon>
        <taxon>Aplosporella</taxon>
    </lineage>
</organism>
<feature type="region of interest" description="Disordered" evidence="1">
    <location>
        <begin position="36"/>
        <end position="71"/>
    </location>
</feature>
<sequence>MCVYSSGRQVVPFFFILPFCQLLAFSLSRLAAEDGAEQKGRHGGRINQRAASRRSTTAVTGTATGADKMVM</sequence>
<feature type="compositionally biased region" description="Low complexity" evidence="1">
    <location>
        <begin position="49"/>
        <end position="71"/>
    </location>
</feature>
<keyword evidence="2" id="KW-0812">Transmembrane</keyword>
<keyword evidence="2" id="KW-0472">Membrane</keyword>
<name>A0A6A6B2M6_9PEZI</name>
<feature type="transmembrane region" description="Helical" evidence="2">
    <location>
        <begin position="12"/>
        <end position="32"/>
    </location>
</feature>
<evidence type="ECO:0000256" key="2">
    <source>
        <dbReference type="SAM" id="Phobius"/>
    </source>
</evidence>
<keyword evidence="4" id="KW-1185">Reference proteome</keyword>
<keyword evidence="2" id="KW-1133">Transmembrane helix</keyword>
<dbReference type="AlphaFoldDB" id="A0A6A6B2M6"/>
<proteinExistence type="predicted"/>